<dbReference type="GO" id="GO:0016740">
    <property type="term" value="F:transferase activity"/>
    <property type="evidence" value="ECO:0007669"/>
    <property type="project" value="UniProtKB-KW"/>
</dbReference>
<dbReference type="PANTHER" id="PTHR22572">
    <property type="entry name" value="SUGAR-1-PHOSPHATE GUANYL TRANSFERASE"/>
    <property type="match status" value="1"/>
</dbReference>
<dbReference type="InterPro" id="IPR029044">
    <property type="entry name" value="Nucleotide-diphossugar_trans"/>
</dbReference>
<dbReference type="EMBL" id="DTAI01000073">
    <property type="protein sequence ID" value="HGN36392.1"/>
    <property type="molecule type" value="Genomic_DNA"/>
</dbReference>
<sequence length="238" mass="26938">MKAVILAGGLGKRLRPLTEDRPKSMVEICGRPLAEWQILWLKNYGVNEIVFLLGYAKEKVIDYFGSGRKLGVNISYVIEDEPLGTGGAIKNAEQILRNEDIFLVVNGDIVTNLNPLEMQTLIRDSSVAVIALVYMRSPYGIVKIDGEYVTEFIEKPIIEYTINAGVYLMKSKIFEYLPEKGDIERTAFPLLAGKKLLKGYVYRDVFWKSIDTIKDLEETTQTLKTTHPSLCIENRNKV</sequence>
<protein>
    <submittedName>
        <fullName evidence="2">Nucleotidyltransferase family protein</fullName>
    </submittedName>
</protein>
<gene>
    <name evidence="2" type="ORF">ENT87_02435</name>
</gene>
<proteinExistence type="predicted"/>
<reference evidence="2" key="1">
    <citation type="journal article" date="2020" name="mSystems">
        <title>Genome- and Community-Level Interaction Insights into Carbon Utilization and Element Cycling Functions of Hydrothermarchaeota in Hydrothermal Sediment.</title>
        <authorList>
            <person name="Zhou Z."/>
            <person name="Liu Y."/>
            <person name="Xu W."/>
            <person name="Pan J."/>
            <person name="Luo Z.H."/>
            <person name="Li M."/>
        </authorList>
    </citation>
    <scope>NUCLEOTIDE SEQUENCE [LARGE SCALE GENOMIC DNA]</scope>
    <source>
        <strain evidence="2">SpSt-618</strain>
    </source>
</reference>
<name>A0A7J3I6V3_9CREN</name>
<feature type="domain" description="Nucleotidyl transferase" evidence="1">
    <location>
        <begin position="2"/>
        <end position="223"/>
    </location>
</feature>
<dbReference type="Gene3D" id="3.90.550.10">
    <property type="entry name" value="Spore Coat Polysaccharide Biosynthesis Protein SpsA, Chain A"/>
    <property type="match status" value="1"/>
</dbReference>
<evidence type="ECO:0000313" key="2">
    <source>
        <dbReference type="EMBL" id="HGN36392.1"/>
    </source>
</evidence>
<comment type="caution">
    <text evidence="2">The sequence shown here is derived from an EMBL/GenBank/DDBJ whole genome shotgun (WGS) entry which is preliminary data.</text>
</comment>
<evidence type="ECO:0000259" key="1">
    <source>
        <dbReference type="Pfam" id="PF00483"/>
    </source>
</evidence>
<dbReference type="InterPro" id="IPR005835">
    <property type="entry name" value="NTP_transferase_dom"/>
</dbReference>
<dbReference type="SUPFAM" id="SSF53448">
    <property type="entry name" value="Nucleotide-diphospho-sugar transferases"/>
    <property type="match status" value="1"/>
</dbReference>
<keyword evidence="2" id="KW-0808">Transferase</keyword>
<accession>A0A7J3I6V3</accession>
<dbReference type="InterPro" id="IPR050486">
    <property type="entry name" value="Mannose-1P_guanyltransferase"/>
</dbReference>
<dbReference type="Pfam" id="PF00483">
    <property type="entry name" value="NTP_transferase"/>
    <property type="match status" value="1"/>
</dbReference>
<dbReference type="CDD" id="cd04181">
    <property type="entry name" value="NTP_transferase"/>
    <property type="match status" value="1"/>
</dbReference>
<dbReference type="AlphaFoldDB" id="A0A7J3I6V3"/>
<organism evidence="2">
    <name type="scientific">Ignisphaera aggregans</name>
    <dbReference type="NCBI Taxonomy" id="334771"/>
    <lineage>
        <taxon>Archaea</taxon>
        <taxon>Thermoproteota</taxon>
        <taxon>Thermoprotei</taxon>
        <taxon>Desulfurococcales</taxon>
        <taxon>Desulfurococcaceae</taxon>
        <taxon>Ignisphaera</taxon>
    </lineage>
</organism>